<protein>
    <submittedName>
        <fullName evidence="1">Uncharacterized protein</fullName>
    </submittedName>
</protein>
<proteinExistence type="predicted"/>
<reference evidence="1" key="1">
    <citation type="submission" date="2015-04" db="UniProtKB">
        <authorList>
            <consortium name="EnsemblPlants"/>
        </authorList>
    </citation>
    <scope>IDENTIFICATION</scope>
</reference>
<keyword evidence="2" id="KW-1185">Reference proteome</keyword>
<evidence type="ECO:0000313" key="2">
    <source>
        <dbReference type="Proteomes" id="UP000026962"/>
    </source>
</evidence>
<dbReference type="Gramene" id="OPUNC01G05820.1">
    <property type="protein sequence ID" value="OPUNC01G05820.1"/>
    <property type="gene ID" value="OPUNC01G05820"/>
</dbReference>
<evidence type="ECO:0000313" key="1">
    <source>
        <dbReference type="EnsemblPlants" id="OPUNC01G05820.1"/>
    </source>
</evidence>
<dbReference type="HOGENOM" id="CLU_2430820_0_0_1"/>
<dbReference type="EnsemblPlants" id="OPUNC01G05820.1">
    <property type="protein sequence ID" value="OPUNC01G05820.1"/>
    <property type="gene ID" value="OPUNC01G05820"/>
</dbReference>
<accession>A0A0E0JF49</accession>
<dbReference type="AlphaFoldDB" id="A0A0E0JF49"/>
<organism evidence="1">
    <name type="scientific">Oryza punctata</name>
    <name type="common">Red rice</name>
    <dbReference type="NCBI Taxonomy" id="4537"/>
    <lineage>
        <taxon>Eukaryota</taxon>
        <taxon>Viridiplantae</taxon>
        <taxon>Streptophyta</taxon>
        <taxon>Embryophyta</taxon>
        <taxon>Tracheophyta</taxon>
        <taxon>Spermatophyta</taxon>
        <taxon>Magnoliopsida</taxon>
        <taxon>Liliopsida</taxon>
        <taxon>Poales</taxon>
        <taxon>Poaceae</taxon>
        <taxon>BOP clade</taxon>
        <taxon>Oryzoideae</taxon>
        <taxon>Oryzeae</taxon>
        <taxon>Oryzinae</taxon>
        <taxon>Oryza</taxon>
    </lineage>
</organism>
<dbReference type="Proteomes" id="UP000026962">
    <property type="component" value="Chromosome 1"/>
</dbReference>
<name>A0A0E0JF49_ORYPU</name>
<reference evidence="1" key="2">
    <citation type="submission" date="2018-05" db="EMBL/GenBank/DDBJ databases">
        <title>OpunRS2 (Oryza punctata Reference Sequence Version 2).</title>
        <authorList>
            <person name="Zhang J."/>
            <person name="Kudrna D."/>
            <person name="Lee S."/>
            <person name="Talag J."/>
            <person name="Welchert J."/>
            <person name="Wing R.A."/>
        </authorList>
    </citation>
    <scope>NUCLEOTIDE SEQUENCE [LARGE SCALE GENOMIC DNA]</scope>
</reference>
<sequence>MWRGARGHRRCVSRAAWHPGPTATVWVTDGWVPPPVIPTIPCARAIKGASARRGGGSGEATESSFVQRDNRVVHLSRVGVGGEGEVRRRRS</sequence>